<gene>
    <name evidence="1" type="ORF">GCM10023231_00070</name>
</gene>
<keyword evidence="2" id="KW-1185">Reference proteome</keyword>
<protein>
    <recommendedName>
        <fullName evidence="3">DUF4251 domain-containing protein</fullName>
    </recommendedName>
</protein>
<proteinExistence type="predicted"/>
<comment type="caution">
    <text evidence="1">The sequence shown here is derived from an EMBL/GenBank/DDBJ whole genome shotgun (WGS) entry which is preliminary data.</text>
</comment>
<evidence type="ECO:0000313" key="2">
    <source>
        <dbReference type="Proteomes" id="UP001501411"/>
    </source>
</evidence>
<accession>A0ABP9ADV6</accession>
<organism evidence="1 2">
    <name type="scientific">Olivibacter ginsenosidimutans</name>
    <dbReference type="NCBI Taxonomy" id="1176537"/>
    <lineage>
        <taxon>Bacteria</taxon>
        <taxon>Pseudomonadati</taxon>
        <taxon>Bacteroidota</taxon>
        <taxon>Sphingobacteriia</taxon>
        <taxon>Sphingobacteriales</taxon>
        <taxon>Sphingobacteriaceae</taxon>
        <taxon>Olivibacter</taxon>
    </lineage>
</organism>
<name>A0ABP9ADV6_9SPHI</name>
<evidence type="ECO:0008006" key="3">
    <source>
        <dbReference type="Google" id="ProtNLM"/>
    </source>
</evidence>
<sequence>MIVDLNNEKMKRKVLNTLLCMLFAVAAFGQQGDRKILLKLSNPKTKKTQSYELASVAYSFQRQVNDSLQASYLADNAYVISLELKKNADDFLLRWIGGEMNTLDGFITVEMEGVEKPLRTIAFKGGIANSTSESFTAGGSYDYSSTQLTLYVNNLTVDKVPMYDAQVKKPKNKVLPTAVVMKL</sequence>
<dbReference type="Proteomes" id="UP001501411">
    <property type="component" value="Unassembled WGS sequence"/>
</dbReference>
<reference evidence="2" key="1">
    <citation type="journal article" date="2019" name="Int. J. Syst. Evol. Microbiol.">
        <title>The Global Catalogue of Microorganisms (GCM) 10K type strain sequencing project: providing services to taxonomists for standard genome sequencing and annotation.</title>
        <authorList>
            <consortium name="The Broad Institute Genomics Platform"/>
            <consortium name="The Broad Institute Genome Sequencing Center for Infectious Disease"/>
            <person name="Wu L."/>
            <person name="Ma J."/>
        </authorList>
    </citation>
    <scope>NUCLEOTIDE SEQUENCE [LARGE SCALE GENOMIC DNA]</scope>
    <source>
        <strain evidence="2">JCM 18200</strain>
    </source>
</reference>
<evidence type="ECO:0000313" key="1">
    <source>
        <dbReference type="EMBL" id="GAA4777689.1"/>
    </source>
</evidence>
<dbReference type="InterPro" id="IPR041408">
    <property type="entry name" value="Hcp_Tssd"/>
</dbReference>
<dbReference type="EMBL" id="BAABIQ010000001">
    <property type="protein sequence ID" value="GAA4777689.1"/>
    <property type="molecule type" value="Genomic_DNA"/>
</dbReference>
<dbReference type="Pfam" id="PF17642">
    <property type="entry name" value="TssD"/>
    <property type="match status" value="1"/>
</dbReference>